<evidence type="ECO:0000256" key="14">
    <source>
        <dbReference type="ARBA" id="ARBA00022737"/>
    </source>
</evidence>
<evidence type="ECO:0000256" key="4">
    <source>
        <dbReference type="ARBA" id="ARBA00005178"/>
    </source>
</evidence>
<evidence type="ECO:0000256" key="20">
    <source>
        <dbReference type="NCBIfam" id="TIGR02082"/>
    </source>
</evidence>
<keyword evidence="16 21" id="KW-0486">Methionine biosynthesis</keyword>
<dbReference type="Pfam" id="PF02310">
    <property type="entry name" value="B12-binding"/>
    <property type="match status" value="1"/>
</dbReference>
<dbReference type="Proteomes" id="UP001519311">
    <property type="component" value="Unassembled WGS sequence"/>
</dbReference>
<keyword evidence="9 21" id="KW-0028">Amino-acid biosynthesis</keyword>
<dbReference type="InterPro" id="IPR003726">
    <property type="entry name" value="HCY_dom"/>
</dbReference>
<comment type="caution">
    <text evidence="28">The sequence shown here is derived from an EMBL/GenBank/DDBJ whole genome shotgun (WGS) entry which is preliminary data.</text>
</comment>
<keyword evidence="15 21" id="KW-0862">Zinc</keyword>
<organism evidence="28 29">
    <name type="scientific">Streptomyces clavifer</name>
    <dbReference type="NCBI Taxonomy" id="68188"/>
    <lineage>
        <taxon>Bacteria</taxon>
        <taxon>Bacillati</taxon>
        <taxon>Actinomycetota</taxon>
        <taxon>Actinomycetes</taxon>
        <taxon>Kitasatosporales</taxon>
        <taxon>Streptomycetaceae</taxon>
        <taxon>Streptomyces</taxon>
    </lineage>
</organism>
<dbReference type="Pfam" id="PF02965">
    <property type="entry name" value="Met_synt_B12"/>
    <property type="match status" value="1"/>
</dbReference>
<dbReference type="PIRSF" id="PIRSF000381">
    <property type="entry name" value="MetH"/>
    <property type="match status" value="1"/>
</dbReference>
<evidence type="ECO:0000313" key="28">
    <source>
        <dbReference type="EMBL" id="MBP2362327.1"/>
    </source>
</evidence>
<dbReference type="InterPro" id="IPR011822">
    <property type="entry name" value="MetH"/>
</dbReference>
<evidence type="ECO:0000259" key="26">
    <source>
        <dbReference type="PROSITE" id="PS51332"/>
    </source>
</evidence>
<reference evidence="28 29" key="1">
    <citation type="submission" date="2021-03" db="EMBL/GenBank/DDBJ databases">
        <title>Sequencing the genomes of 1000 actinobacteria strains.</title>
        <authorList>
            <person name="Klenk H.-P."/>
        </authorList>
    </citation>
    <scope>NUCLEOTIDE SEQUENCE [LARGE SCALE GENOMIC DNA]</scope>
    <source>
        <strain evidence="28 29">DSM 40843</strain>
    </source>
</reference>
<gene>
    <name evidence="28" type="ORF">JOF59_004727</name>
</gene>
<dbReference type="PROSITE" id="PS50970">
    <property type="entry name" value="HCY"/>
    <property type="match status" value="1"/>
</dbReference>
<dbReference type="Pfam" id="PF00809">
    <property type="entry name" value="Pterin_bind"/>
    <property type="match status" value="1"/>
</dbReference>
<keyword evidence="10 21" id="KW-0846">Cobalamin</keyword>
<evidence type="ECO:0000256" key="5">
    <source>
        <dbReference type="ARBA" id="ARBA00010398"/>
    </source>
</evidence>
<dbReference type="Pfam" id="PF02607">
    <property type="entry name" value="B12-binding_2"/>
    <property type="match status" value="1"/>
</dbReference>
<evidence type="ECO:0000259" key="24">
    <source>
        <dbReference type="PROSITE" id="PS50972"/>
    </source>
</evidence>
<evidence type="ECO:0000256" key="19">
    <source>
        <dbReference type="ARBA" id="ARBA00031040"/>
    </source>
</evidence>
<protein>
    <recommendedName>
        <fullName evidence="7 20">Methionine synthase</fullName>
        <ecNumber evidence="6 20">2.1.1.13</ecNumber>
    </recommendedName>
    <alternativeName>
        <fullName evidence="19 21">5-methyltetrahydrofolate--homocysteine methyltransferase</fullName>
    </alternativeName>
</protein>
<evidence type="ECO:0000256" key="15">
    <source>
        <dbReference type="ARBA" id="ARBA00022833"/>
    </source>
</evidence>
<dbReference type="InterPro" id="IPR003759">
    <property type="entry name" value="Cbl-bd_cap"/>
</dbReference>
<evidence type="ECO:0000256" key="1">
    <source>
        <dbReference type="ARBA" id="ARBA00001700"/>
    </source>
</evidence>
<evidence type="ECO:0000256" key="2">
    <source>
        <dbReference type="ARBA" id="ARBA00001947"/>
    </source>
</evidence>
<dbReference type="InterPro" id="IPR006158">
    <property type="entry name" value="Cobalamin-bd"/>
</dbReference>
<keyword evidence="17 21" id="KW-0170">Cobalt</keyword>
<dbReference type="InterPro" id="IPR036589">
    <property type="entry name" value="HCY_dom_sf"/>
</dbReference>
<proteinExistence type="inferred from homology"/>
<comment type="domain">
    <text evidence="21">Modular enzyme with four functionally distinct domains. The isolated Hcy-binding domain catalyzes methyl transfer from free methylcobalamin to homocysteine. The Hcy-binding domain in association with the pterin-binding domain catalyzes the methylation of cob(I)alamin by methyltetrahydrofolate and the methylation of homocysteine. The B12-binding domain binds the cofactor. The AdoMet activation domain binds S-adenosyl-L-methionine. Under aerobic conditions cob(I)alamin can be converted to inactive cob(II)alamin. Reductive methylation by S-adenosyl-L-methionine and flavodoxin regenerates methylcobalamin.</text>
</comment>
<keyword evidence="14" id="KW-0677">Repeat</keyword>
<dbReference type="NCBIfam" id="TIGR02082">
    <property type="entry name" value="metH"/>
    <property type="match status" value="1"/>
</dbReference>
<keyword evidence="8 21" id="KW-0489">Methyltransferase</keyword>
<evidence type="ECO:0000259" key="27">
    <source>
        <dbReference type="PROSITE" id="PS51337"/>
    </source>
</evidence>
<keyword evidence="13 21" id="KW-0479">Metal-binding</keyword>
<comment type="catalytic activity">
    <reaction evidence="1 21">
        <text>(6S)-5-methyl-5,6,7,8-tetrahydrofolate + L-homocysteine = (6S)-5,6,7,8-tetrahydrofolate + L-methionine</text>
        <dbReference type="Rhea" id="RHEA:11172"/>
        <dbReference type="ChEBI" id="CHEBI:18608"/>
        <dbReference type="ChEBI" id="CHEBI:57453"/>
        <dbReference type="ChEBI" id="CHEBI:57844"/>
        <dbReference type="ChEBI" id="CHEBI:58199"/>
        <dbReference type="EC" id="2.1.1.13"/>
    </reaction>
</comment>
<sequence length="1170" mass="127603">MASLPTPSADSRTRAAALREALATRVVVADGAMGTMLQAQDPSLEDFQNLEGCNEVLNATRPDIVRSVHEEYFAVGVDCVETNTFGANLAALGEYDIPERVFELSESGARIAREVADEFTASTGQQRWVLGSMGPGTKLPTLGHAPYDKLRDAYQQNAEGMIAGGADALLVETTQDLLQTKASVIGARRALEATGADLPVICSVTVETTGTMLLGSEIGAALTALEPLGIDMIGLNCATGPAEMSEHLRYLARHSRIPLSCMPNAGLPVLGKNGAHYPLSPAELADAQETFVREYGLSLVGGCCGTTPEHLRQVVERVRGMAPTVREPRPEPGAASLYQTVPFRQDTSYLAIGERTNANGSKKFREAMLGARWDDCVEMARDQIREGAHMLDLCVDYVGRDGVADMEELAGRFATASTLPIVLDSTELPVLRAGLEKLGGRAVLNSVNYEDGDGPESRFAKVSALASEHGAALIALTIDEEGQARTVEHKVAIAERLIEDLTGNWGIHEADILIDCLTFTICTGQEESRKDGIATIEAIRELKKRHPDVQTTLGLSNISFGLNPAARVVLNSVFLDECVKAGLDSAIVHASKILPIARLEEEQVKVALDLVYDRRAEGYDPLQRLMELFEGVNMKSMKAGKAEELLALPLDERLQRRIIDGEKNGLETDLDEALRTRPALDIVNDTLLAGMKVVGELFGSGQMQLPFVLQSAEVMKTAVAHLEPHMEKSDADGKGTIVLATVRGDVHDIGKNLVDIILSNNGYNVVNLGIKQPVSAILEAAEEHRADVIGMSGLLVKSTVIMKENLEELNQRKLSADYPVILGGAALTRAYVEQDLHEIYEGEVRYARDAFEGLRLMDALIAVKRGVPGATLPELKQRRVPKRDIAVPEAEETEEGVRSDVSVTNPVPEPPFWGTRVVKGIQLKEYASWLDEGALFKGQWGLKQARAGDGPTYEELVETEGRPHLRGWLDKLHTENLLEAAVVYGYFPCVSKGDDLILLHEDGSERTRFTFPRQRRGRRLCLADFFRPEESGETDVIGLQVVTVGSKIGGATAELFEANSYRDYLELHGLSVQLAEALAEYWHARVRSELGFAGEDPSDVEEMFALKYRGARFSLGYGACPDLEDRAKIAALLEPERIGVKLSEEFQLHPEQSTDAIVIHHPEAKYFNAR</sequence>
<dbReference type="Pfam" id="PF02574">
    <property type="entry name" value="S-methyl_trans"/>
    <property type="match status" value="1"/>
</dbReference>
<feature type="binding site" evidence="22">
    <location>
        <position position="304"/>
    </location>
    <ligand>
        <name>Zn(2+)</name>
        <dbReference type="ChEBI" id="CHEBI:29105"/>
    </ligand>
</feature>
<feature type="domain" description="Pterin-binding" evidence="24">
    <location>
        <begin position="349"/>
        <end position="612"/>
    </location>
</feature>
<comment type="cofactor">
    <cofactor evidence="3 21">
        <name>methylcob(III)alamin</name>
        <dbReference type="ChEBI" id="CHEBI:28115"/>
    </cofactor>
</comment>
<dbReference type="SUPFAM" id="SSF47644">
    <property type="entry name" value="Methionine synthase domain"/>
    <property type="match status" value="1"/>
</dbReference>
<dbReference type="SUPFAM" id="SSF56507">
    <property type="entry name" value="Methionine synthase activation domain-like"/>
    <property type="match status" value="1"/>
</dbReference>
<dbReference type="InterPro" id="IPR036724">
    <property type="entry name" value="Cobalamin-bd_sf"/>
</dbReference>
<dbReference type="SUPFAM" id="SSF52242">
    <property type="entry name" value="Cobalamin (vitamin B12)-binding domain"/>
    <property type="match status" value="1"/>
</dbReference>
<name>A0ABS4VEQ2_9ACTN</name>
<feature type="domain" description="B12-binding" evidence="26">
    <location>
        <begin position="734"/>
        <end position="871"/>
    </location>
</feature>
<dbReference type="PROSITE" id="PS51337">
    <property type="entry name" value="B12_BINDING_NTER"/>
    <property type="match status" value="1"/>
</dbReference>
<evidence type="ECO:0000256" key="13">
    <source>
        <dbReference type="ARBA" id="ARBA00022723"/>
    </source>
</evidence>
<dbReference type="Gene3D" id="1.10.1240.10">
    <property type="entry name" value="Methionine synthase domain"/>
    <property type="match status" value="1"/>
</dbReference>
<dbReference type="EC" id="2.1.1.13" evidence="6 20"/>
<evidence type="ECO:0000256" key="16">
    <source>
        <dbReference type="ARBA" id="ARBA00023167"/>
    </source>
</evidence>
<evidence type="ECO:0000313" key="29">
    <source>
        <dbReference type="Proteomes" id="UP001519311"/>
    </source>
</evidence>
<keyword evidence="11 21" id="KW-0808">Transferase</keyword>
<dbReference type="EMBL" id="JAGINS010000001">
    <property type="protein sequence ID" value="MBP2362327.1"/>
    <property type="molecule type" value="Genomic_DNA"/>
</dbReference>
<dbReference type="Gene3D" id="3.40.50.280">
    <property type="entry name" value="Cobalamin-binding domain"/>
    <property type="match status" value="1"/>
</dbReference>
<dbReference type="PROSITE" id="PS51332">
    <property type="entry name" value="B12_BINDING"/>
    <property type="match status" value="1"/>
</dbReference>
<dbReference type="InterPro" id="IPR036594">
    <property type="entry name" value="Meth_synthase_dom"/>
</dbReference>
<dbReference type="PROSITE" id="PS50974">
    <property type="entry name" value="ADOMET_ACTIVATION"/>
    <property type="match status" value="1"/>
</dbReference>
<dbReference type="GO" id="GO:0032259">
    <property type="term" value="P:methylation"/>
    <property type="evidence" value="ECO:0007669"/>
    <property type="project" value="UniProtKB-KW"/>
</dbReference>
<feature type="binding site" evidence="22">
    <location>
        <position position="237"/>
    </location>
    <ligand>
        <name>Zn(2+)</name>
        <dbReference type="ChEBI" id="CHEBI:29105"/>
    </ligand>
</feature>
<dbReference type="CDD" id="cd00740">
    <property type="entry name" value="MeTr"/>
    <property type="match status" value="1"/>
</dbReference>
<accession>A0ABS4VEQ2</accession>
<evidence type="ECO:0000256" key="8">
    <source>
        <dbReference type="ARBA" id="ARBA00022603"/>
    </source>
</evidence>
<dbReference type="InterPro" id="IPR033706">
    <property type="entry name" value="Met_synthase_B12-bd"/>
</dbReference>
<dbReference type="PROSITE" id="PS50972">
    <property type="entry name" value="PTERIN_BINDING"/>
    <property type="match status" value="1"/>
</dbReference>
<comment type="similarity">
    <text evidence="5">Belongs to the vitamin-B12 dependent methionine synthase family.</text>
</comment>
<comment type="cofactor">
    <cofactor evidence="2 21 22">
        <name>Zn(2+)</name>
        <dbReference type="ChEBI" id="CHEBI:29105"/>
    </cofactor>
</comment>
<comment type="function">
    <text evidence="18 21">Catalyzes the transfer of a methyl group from methyl-cobalamin to homocysteine, yielding enzyme-bound cob(I)alamin and methionine. Subsequently, remethylates the cofactor using methyltetrahydrofolate.</text>
</comment>
<evidence type="ECO:0000256" key="17">
    <source>
        <dbReference type="ARBA" id="ARBA00023285"/>
    </source>
</evidence>
<evidence type="ECO:0000256" key="12">
    <source>
        <dbReference type="ARBA" id="ARBA00022691"/>
    </source>
</evidence>
<evidence type="ECO:0000256" key="11">
    <source>
        <dbReference type="ARBA" id="ARBA00022679"/>
    </source>
</evidence>
<evidence type="ECO:0000256" key="6">
    <source>
        <dbReference type="ARBA" id="ARBA00012032"/>
    </source>
</evidence>
<dbReference type="CDD" id="cd02069">
    <property type="entry name" value="methionine_synthase_B12_BD"/>
    <property type="match status" value="1"/>
</dbReference>
<feature type="domain" description="AdoMet activation" evidence="25">
    <location>
        <begin position="884"/>
        <end position="1170"/>
    </location>
</feature>
<dbReference type="PANTHER" id="PTHR45833:SF1">
    <property type="entry name" value="METHIONINE SYNTHASE"/>
    <property type="match status" value="1"/>
</dbReference>
<evidence type="ECO:0000259" key="23">
    <source>
        <dbReference type="PROSITE" id="PS50970"/>
    </source>
</evidence>
<dbReference type="GO" id="GO:0008705">
    <property type="term" value="F:methionine synthase activity"/>
    <property type="evidence" value="ECO:0007669"/>
    <property type="project" value="UniProtKB-EC"/>
</dbReference>
<dbReference type="SUPFAM" id="SSF82282">
    <property type="entry name" value="Homocysteine S-methyltransferase"/>
    <property type="match status" value="1"/>
</dbReference>
<dbReference type="InterPro" id="IPR037010">
    <property type="entry name" value="VitB12-dep_Met_synth_activ_sf"/>
</dbReference>
<dbReference type="InterPro" id="IPR050554">
    <property type="entry name" value="Met_Synthase/Corrinoid"/>
</dbReference>
<dbReference type="InterPro" id="IPR004223">
    <property type="entry name" value="VitB12-dep_Met_synth_activ_dom"/>
</dbReference>
<keyword evidence="29" id="KW-1185">Reference proteome</keyword>
<keyword evidence="12 21" id="KW-0949">S-adenosyl-L-methionine</keyword>
<dbReference type="SMART" id="SM01018">
    <property type="entry name" value="B12-binding_2"/>
    <property type="match status" value="1"/>
</dbReference>
<dbReference type="Gene3D" id="3.10.196.10">
    <property type="entry name" value="Vitamin B12-dependent methionine synthase, activation domain"/>
    <property type="match status" value="1"/>
</dbReference>
<evidence type="ECO:0000256" key="9">
    <source>
        <dbReference type="ARBA" id="ARBA00022605"/>
    </source>
</evidence>
<feature type="binding site" evidence="22">
    <location>
        <position position="303"/>
    </location>
    <ligand>
        <name>Zn(2+)</name>
        <dbReference type="ChEBI" id="CHEBI:29105"/>
    </ligand>
</feature>
<evidence type="ECO:0000256" key="21">
    <source>
        <dbReference type="PIRNR" id="PIRNR000381"/>
    </source>
</evidence>
<dbReference type="PANTHER" id="PTHR45833">
    <property type="entry name" value="METHIONINE SYNTHASE"/>
    <property type="match status" value="1"/>
</dbReference>
<dbReference type="InterPro" id="IPR000489">
    <property type="entry name" value="Pterin-binding_dom"/>
</dbReference>
<dbReference type="RefSeq" id="WP_056786478.1">
    <property type="nucleotide sequence ID" value="NZ_BMWJ01000006.1"/>
</dbReference>
<dbReference type="InterPro" id="IPR011005">
    <property type="entry name" value="Dihydropteroate_synth-like_sf"/>
</dbReference>
<comment type="pathway">
    <text evidence="4 21">Amino-acid biosynthesis; L-methionine biosynthesis via de novo pathway; L-methionine from L-homocysteine (MetH route): step 1/1.</text>
</comment>
<evidence type="ECO:0000256" key="18">
    <source>
        <dbReference type="ARBA" id="ARBA00025552"/>
    </source>
</evidence>
<evidence type="ECO:0000259" key="25">
    <source>
        <dbReference type="PROSITE" id="PS50974"/>
    </source>
</evidence>
<dbReference type="Gene3D" id="3.20.20.330">
    <property type="entry name" value="Homocysteine-binding-like domain"/>
    <property type="match status" value="1"/>
</dbReference>
<evidence type="ECO:0000256" key="22">
    <source>
        <dbReference type="PROSITE-ProRule" id="PRU00333"/>
    </source>
</evidence>
<dbReference type="Gene3D" id="3.20.20.20">
    <property type="entry name" value="Dihydropteroate synthase-like"/>
    <property type="match status" value="1"/>
</dbReference>
<evidence type="ECO:0000256" key="10">
    <source>
        <dbReference type="ARBA" id="ARBA00022628"/>
    </source>
</evidence>
<dbReference type="SUPFAM" id="SSF51717">
    <property type="entry name" value="Dihydropteroate synthetase-like"/>
    <property type="match status" value="1"/>
</dbReference>
<evidence type="ECO:0000256" key="3">
    <source>
        <dbReference type="ARBA" id="ARBA00001956"/>
    </source>
</evidence>
<feature type="domain" description="Hcy-binding" evidence="23">
    <location>
        <begin position="15"/>
        <end position="318"/>
    </location>
</feature>
<evidence type="ECO:0000256" key="7">
    <source>
        <dbReference type="ARBA" id="ARBA00013998"/>
    </source>
</evidence>
<feature type="domain" description="B12-binding N-terminal" evidence="27">
    <location>
        <begin position="641"/>
        <end position="734"/>
    </location>
</feature>